<gene>
    <name evidence="2" type="ORF">ODALV1_LOCUS22424</name>
</gene>
<proteinExistence type="predicted"/>
<feature type="compositionally biased region" description="Polar residues" evidence="1">
    <location>
        <begin position="10"/>
        <end position="21"/>
    </location>
</feature>
<evidence type="ECO:0000256" key="1">
    <source>
        <dbReference type="SAM" id="MobiDB-lite"/>
    </source>
</evidence>
<reference evidence="2 3" key="1">
    <citation type="submission" date="2024-08" db="EMBL/GenBank/DDBJ databases">
        <authorList>
            <person name="Cucini C."/>
            <person name="Frati F."/>
        </authorList>
    </citation>
    <scope>NUCLEOTIDE SEQUENCE [LARGE SCALE GENOMIC DNA]</scope>
</reference>
<accession>A0ABP1RI08</accession>
<evidence type="ECO:0000313" key="2">
    <source>
        <dbReference type="EMBL" id="CAL8128652.1"/>
    </source>
</evidence>
<dbReference type="EMBL" id="CAXLJM020000075">
    <property type="protein sequence ID" value="CAL8128652.1"/>
    <property type="molecule type" value="Genomic_DNA"/>
</dbReference>
<feature type="region of interest" description="Disordered" evidence="1">
    <location>
        <begin position="1"/>
        <end position="33"/>
    </location>
</feature>
<keyword evidence="3" id="KW-1185">Reference proteome</keyword>
<comment type="caution">
    <text evidence="2">The sequence shown here is derived from an EMBL/GenBank/DDBJ whole genome shotgun (WGS) entry which is preliminary data.</text>
</comment>
<dbReference type="Proteomes" id="UP001642540">
    <property type="component" value="Unassembled WGS sequence"/>
</dbReference>
<evidence type="ECO:0000313" key="3">
    <source>
        <dbReference type="Proteomes" id="UP001642540"/>
    </source>
</evidence>
<name>A0ABP1RI08_9HEXA</name>
<protein>
    <submittedName>
        <fullName evidence="2">Uncharacterized protein</fullName>
    </submittedName>
</protein>
<sequence>MDHRLRPALSTPSPTSQSKLTPPNPDNHHYFPLTSSQLNQQFSAGSNSSNYATISPQTSPYLTLEQQIIPF</sequence>
<organism evidence="2 3">
    <name type="scientific">Orchesella dallaii</name>
    <dbReference type="NCBI Taxonomy" id="48710"/>
    <lineage>
        <taxon>Eukaryota</taxon>
        <taxon>Metazoa</taxon>
        <taxon>Ecdysozoa</taxon>
        <taxon>Arthropoda</taxon>
        <taxon>Hexapoda</taxon>
        <taxon>Collembola</taxon>
        <taxon>Entomobryomorpha</taxon>
        <taxon>Entomobryoidea</taxon>
        <taxon>Orchesellidae</taxon>
        <taxon>Orchesellinae</taxon>
        <taxon>Orchesella</taxon>
    </lineage>
</organism>